<reference evidence="2" key="1">
    <citation type="submission" date="2023-05" db="EMBL/GenBank/DDBJ databases">
        <authorList>
            <person name="Huff M."/>
        </authorList>
    </citation>
    <scope>NUCLEOTIDE SEQUENCE</scope>
</reference>
<feature type="compositionally biased region" description="Basic and acidic residues" evidence="1">
    <location>
        <begin position="394"/>
        <end position="403"/>
    </location>
</feature>
<organism evidence="2 3">
    <name type="scientific">Fraxinus pennsylvanica</name>
    <dbReference type="NCBI Taxonomy" id="56036"/>
    <lineage>
        <taxon>Eukaryota</taxon>
        <taxon>Viridiplantae</taxon>
        <taxon>Streptophyta</taxon>
        <taxon>Embryophyta</taxon>
        <taxon>Tracheophyta</taxon>
        <taxon>Spermatophyta</taxon>
        <taxon>Magnoliopsida</taxon>
        <taxon>eudicotyledons</taxon>
        <taxon>Gunneridae</taxon>
        <taxon>Pentapetalae</taxon>
        <taxon>asterids</taxon>
        <taxon>lamiids</taxon>
        <taxon>Lamiales</taxon>
        <taxon>Oleaceae</taxon>
        <taxon>Oleeae</taxon>
        <taxon>Fraxinus</taxon>
    </lineage>
</organism>
<gene>
    <name evidence="2" type="ORF">FPE_LOCUS26297</name>
</gene>
<protein>
    <recommendedName>
        <fullName evidence="4">Myb-like protein X</fullName>
    </recommendedName>
</protein>
<feature type="region of interest" description="Disordered" evidence="1">
    <location>
        <begin position="394"/>
        <end position="416"/>
    </location>
</feature>
<accession>A0AAD2A5C0</accession>
<feature type="compositionally biased region" description="Basic and acidic residues" evidence="1">
    <location>
        <begin position="38"/>
        <end position="58"/>
    </location>
</feature>
<feature type="region of interest" description="Disordered" evidence="1">
    <location>
        <begin position="1"/>
        <end position="127"/>
    </location>
</feature>
<feature type="compositionally biased region" description="Pro residues" evidence="1">
    <location>
        <begin position="1"/>
        <end position="11"/>
    </location>
</feature>
<feature type="compositionally biased region" description="Basic and acidic residues" evidence="1">
    <location>
        <begin position="79"/>
        <end position="94"/>
    </location>
</feature>
<name>A0AAD2A5C0_9LAMI</name>
<evidence type="ECO:0000313" key="3">
    <source>
        <dbReference type="Proteomes" id="UP000834106"/>
    </source>
</evidence>
<feature type="region of interest" description="Disordered" evidence="1">
    <location>
        <begin position="191"/>
        <end position="332"/>
    </location>
</feature>
<dbReference type="Proteomes" id="UP000834106">
    <property type="component" value="Chromosome 16"/>
</dbReference>
<dbReference type="PANTHER" id="PTHR34660">
    <property type="entry name" value="MYB-LIKE PROTEIN X"/>
    <property type="match status" value="1"/>
</dbReference>
<evidence type="ECO:0008006" key="4">
    <source>
        <dbReference type="Google" id="ProtNLM"/>
    </source>
</evidence>
<evidence type="ECO:0000256" key="1">
    <source>
        <dbReference type="SAM" id="MobiDB-lite"/>
    </source>
</evidence>
<dbReference type="AlphaFoldDB" id="A0AAD2A5C0"/>
<proteinExistence type="predicted"/>
<sequence length="564" mass="64652">MSRCFPFPPPGYERKHQSKNLDVLREEKRKEKKHKEKKDKENREGKEKREKDRSEGKHRDKRNRKEKRKDKKDKHRNKKKDEEDQSKDKEKSSISEESTVAGKIEGKGEERLRPTVHNKATGSSLDEVKHATQFQVQNGGKPIQNNLVSLDLKESKFALEPNTTIRNHEKESVSQLLERVSGVCKRDQDAARAAVRDSSGLLADDKGQNKDNGVHRKTSVPIWNLSGMAKYKIGGMPRLVEEQGDQRFEGKEKSKEKGDDPSLVEQHGDQRLEGKEKSKEKGDIKRGESRKDKEREKHSHRKDKNEGKEKEKKRVKVKEKIEDKETKEDVSKDQRMNDLIGVSSYKSMHMVKDFNSNAVNEGNMRKRKDLGSNCFIHESEVRPNKLLKEASHQLTENGRKMDAARTPNLSTSDKQQGIPENVRLGKKDQRVNGITEAQQLSVSKPKTSTATIITNQIAEASKKPPDPEKCMSKALTVPKLEDQIAEASRKPPHPDSKYLSVVLTVPKMEWSEFDDQDWLFSRKDPPSEKPEVGSDQMNQEHCVWSEAMHVESTDVYAMPYVIPY</sequence>
<dbReference type="EMBL" id="OU503051">
    <property type="protein sequence ID" value="CAI9778867.1"/>
    <property type="molecule type" value="Genomic_DNA"/>
</dbReference>
<feature type="compositionally biased region" description="Basic and acidic residues" evidence="1">
    <location>
        <begin position="203"/>
        <end position="214"/>
    </location>
</feature>
<feature type="compositionally biased region" description="Basic residues" evidence="1">
    <location>
        <begin position="59"/>
        <end position="78"/>
    </location>
</feature>
<dbReference type="PANTHER" id="PTHR34660:SF3">
    <property type="entry name" value="RRM DOMAIN-CONTAINING PROTEIN"/>
    <property type="match status" value="1"/>
</dbReference>
<evidence type="ECO:0000313" key="2">
    <source>
        <dbReference type="EMBL" id="CAI9778867.1"/>
    </source>
</evidence>
<keyword evidence="3" id="KW-1185">Reference proteome</keyword>
<feature type="compositionally biased region" description="Basic and acidic residues" evidence="1">
    <location>
        <begin position="104"/>
        <end position="113"/>
    </location>
</feature>
<feature type="compositionally biased region" description="Basic and acidic residues" evidence="1">
    <location>
        <begin position="239"/>
        <end position="332"/>
    </location>
</feature>